<protein>
    <submittedName>
        <fullName evidence="1">Uncharacterized protein</fullName>
    </submittedName>
</protein>
<proteinExistence type="predicted"/>
<organism evidence="1">
    <name type="scientific">Gallibacterium anatis</name>
    <dbReference type="NCBI Taxonomy" id="750"/>
    <lineage>
        <taxon>Bacteria</taxon>
        <taxon>Pseudomonadati</taxon>
        <taxon>Pseudomonadota</taxon>
        <taxon>Gammaproteobacteria</taxon>
        <taxon>Pasteurellales</taxon>
        <taxon>Pasteurellaceae</taxon>
        <taxon>Gallibacterium</taxon>
    </lineage>
</organism>
<sequence>MVCSSRDEARVTHKFKNADKEKYKQHGYIASAEQLLGLSLSNEFKLDCLR</sequence>
<evidence type="ECO:0000313" key="1">
    <source>
        <dbReference type="EMBL" id="MBF4102613.1"/>
    </source>
</evidence>
<dbReference type="AlphaFoldDB" id="A0A930UW40"/>
<comment type="caution">
    <text evidence="1">The sequence shown here is derived from an EMBL/GenBank/DDBJ whole genome shotgun (WGS) entry which is preliminary data.</text>
</comment>
<dbReference type="EMBL" id="JADION010000016">
    <property type="protein sequence ID" value="MBF4102613.1"/>
    <property type="molecule type" value="Genomic_DNA"/>
</dbReference>
<accession>A0A930UW40</accession>
<name>A0A930UW40_9PAST</name>
<reference evidence="1" key="1">
    <citation type="submission" date="2020-11" db="EMBL/GenBank/DDBJ databases">
        <title>Gallibacterium anatis 1637, full genome, WGS.</title>
        <authorList>
            <person name="Laishevtcev A.I."/>
            <person name="Yakimova E.A."/>
            <person name="Petkovich D."/>
            <person name="Stepanova T.V."/>
            <person name="Kalendr R.S."/>
            <person name="Rubalsky E.O."/>
            <person name="Zulkarneev E.R."/>
            <person name="Aleshkin A.V."/>
        </authorList>
    </citation>
    <scope>NUCLEOTIDE SEQUENCE</scope>
    <source>
        <strain evidence="1">1637</strain>
    </source>
</reference>
<gene>
    <name evidence="1" type="ORF">INT80_06910</name>
</gene>